<proteinExistence type="predicted"/>
<protein>
    <submittedName>
        <fullName evidence="8">Site-specific DNA recombinase</fullName>
    </submittedName>
</protein>
<dbReference type="CDD" id="cd00338">
    <property type="entry name" value="Ser_Recombinase"/>
    <property type="match status" value="1"/>
</dbReference>
<dbReference type="PROSITE" id="PS00397">
    <property type="entry name" value="RECOMBINASES_1"/>
    <property type="match status" value="1"/>
</dbReference>
<dbReference type="InterPro" id="IPR006118">
    <property type="entry name" value="Recombinase_CS"/>
</dbReference>
<dbReference type="InterPro" id="IPR038109">
    <property type="entry name" value="DNA_bind_recomb_sf"/>
</dbReference>
<accession>A0ABS4GVX1</accession>
<name>A0ABS4GVX1_9BACL</name>
<keyword evidence="5" id="KW-0175">Coiled coil</keyword>
<evidence type="ECO:0000259" key="7">
    <source>
        <dbReference type="PROSITE" id="PS51737"/>
    </source>
</evidence>
<dbReference type="InterPro" id="IPR011109">
    <property type="entry name" value="DNA_bind_recombinase_dom"/>
</dbReference>
<evidence type="ECO:0000259" key="6">
    <source>
        <dbReference type="PROSITE" id="PS51736"/>
    </source>
</evidence>
<evidence type="ECO:0000256" key="2">
    <source>
        <dbReference type="ARBA" id="ARBA00023125"/>
    </source>
</evidence>
<dbReference type="InterPro" id="IPR025827">
    <property type="entry name" value="Zn_ribbon_recom_dom"/>
</dbReference>
<dbReference type="PROSITE" id="PS51736">
    <property type="entry name" value="RECOMBINASES_3"/>
    <property type="match status" value="1"/>
</dbReference>
<keyword evidence="1" id="KW-0229">DNA integration</keyword>
<dbReference type="PANTHER" id="PTHR30461:SF23">
    <property type="entry name" value="DNA RECOMBINASE-RELATED"/>
    <property type="match status" value="1"/>
</dbReference>
<dbReference type="RefSeq" id="WP_209812399.1">
    <property type="nucleotide sequence ID" value="NZ_JAGGKT010000020.1"/>
</dbReference>
<reference evidence="8 9" key="1">
    <citation type="submission" date="2021-03" db="EMBL/GenBank/DDBJ databases">
        <title>Genomic Encyclopedia of Type Strains, Phase IV (KMG-IV): sequencing the most valuable type-strain genomes for metagenomic binning, comparative biology and taxonomic classification.</title>
        <authorList>
            <person name="Goeker M."/>
        </authorList>
    </citation>
    <scope>NUCLEOTIDE SEQUENCE [LARGE SCALE GENOMIC DNA]</scope>
    <source>
        <strain evidence="8 9">DSM 24738</strain>
    </source>
</reference>
<evidence type="ECO:0000256" key="4">
    <source>
        <dbReference type="PROSITE-ProRule" id="PRU10137"/>
    </source>
</evidence>
<dbReference type="EMBL" id="JAGGKT010000020">
    <property type="protein sequence ID" value="MBP1934406.1"/>
    <property type="molecule type" value="Genomic_DNA"/>
</dbReference>
<evidence type="ECO:0000313" key="8">
    <source>
        <dbReference type="EMBL" id="MBP1934406.1"/>
    </source>
</evidence>
<evidence type="ECO:0000313" key="9">
    <source>
        <dbReference type="Proteomes" id="UP001519343"/>
    </source>
</evidence>
<keyword evidence="2" id="KW-0238">DNA-binding</keyword>
<organism evidence="8 9">
    <name type="scientific">Ammoniphilus resinae</name>
    <dbReference type="NCBI Taxonomy" id="861532"/>
    <lineage>
        <taxon>Bacteria</taxon>
        <taxon>Bacillati</taxon>
        <taxon>Bacillota</taxon>
        <taxon>Bacilli</taxon>
        <taxon>Bacillales</taxon>
        <taxon>Paenibacillaceae</taxon>
        <taxon>Aneurinibacillus group</taxon>
        <taxon>Ammoniphilus</taxon>
    </lineage>
</organism>
<evidence type="ECO:0000256" key="1">
    <source>
        <dbReference type="ARBA" id="ARBA00022908"/>
    </source>
</evidence>
<dbReference type="InterPro" id="IPR036162">
    <property type="entry name" value="Resolvase-like_N_sf"/>
</dbReference>
<feature type="active site" description="O-(5'-phospho-DNA)-serine intermediate" evidence="4">
    <location>
        <position position="21"/>
    </location>
</feature>
<evidence type="ECO:0000256" key="5">
    <source>
        <dbReference type="SAM" id="Coils"/>
    </source>
</evidence>
<dbReference type="SMART" id="SM00857">
    <property type="entry name" value="Resolvase"/>
    <property type="match status" value="1"/>
</dbReference>
<keyword evidence="9" id="KW-1185">Reference proteome</keyword>
<feature type="domain" description="Recombinase" evidence="7">
    <location>
        <begin position="168"/>
        <end position="297"/>
    </location>
</feature>
<dbReference type="Pfam" id="PF00239">
    <property type="entry name" value="Resolvase"/>
    <property type="match status" value="1"/>
</dbReference>
<comment type="caution">
    <text evidence="8">The sequence shown here is derived from an EMBL/GenBank/DDBJ whole genome shotgun (WGS) entry which is preliminary data.</text>
</comment>
<feature type="coiled-coil region" evidence="5">
    <location>
        <begin position="404"/>
        <end position="459"/>
    </location>
</feature>
<dbReference type="PANTHER" id="PTHR30461">
    <property type="entry name" value="DNA-INVERTASE FROM LAMBDOID PROPHAGE"/>
    <property type="match status" value="1"/>
</dbReference>
<dbReference type="Pfam" id="PF07508">
    <property type="entry name" value="Recombinase"/>
    <property type="match status" value="1"/>
</dbReference>
<dbReference type="Pfam" id="PF13408">
    <property type="entry name" value="Zn_ribbon_recom"/>
    <property type="match status" value="1"/>
</dbReference>
<dbReference type="Proteomes" id="UP001519343">
    <property type="component" value="Unassembled WGS sequence"/>
</dbReference>
<dbReference type="InterPro" id="IPR006119">
    <property type="entry name" value="Resolv_N"/>
</dbReference>
<dbReference type="Gene3D" id="3.40.50.1390">
    <property type="entry name" value="Resolvase, N-terminal catalytic domain"/>
    <property type="match status" value="1"/>
</dbReference>
<dbReference type="SUPFAM" id="SSF53041">
    <property type="entry name" value="Resolvase-like"/>
    <property type="match status" value="1"/>
</dbReference>
<keyword evidence="3" id="KW-0233">DNA recombination</keyword>
<gene>
    <name evidence="8" type="ORF">J2Z37_004426</name>
</gene>
<dbReference type="PROSITE" id="PS51737">
    <property type="entry name" value="RECOMBINASE_DNA_BIND"/>
    <property type="match status" value="1"/>
</dbReference>
<evidence type="ECO:0000256" key="3">
    <source>
        <dbReference type="ARBA" id="ARBA00023172"/>
    </source>
</evidence>
<feature type="domain" description="Resolvase/invertase-type recombinase catalytic" evidence="6">
    <location>
        <begin position="13"/>
        <end position="161"/>
    </location>
</feature>
<sequence>MVATQAFLSSGKRVAIYARVSTIEQAEEGYSIDEQLRLLRERCKSQGWEVYQEYADRGISGKSIDARPQLKKLLDDAGKKVFDMVLVWKTNRLARNIKDLLNMVDLLDKRNIAFRSYSENIETETPAGKLQLHMLAAIAEFERGTIAQNVKMGMLARAEEGNWNGGKILGYNSVEIPSNKKKKCTQLVVNDKEAQTVRRIFDLYVHGNGYKSIANKINKEGHRSKKGNPFSISAIKTILTNPVYVGMIRYNVRRDWSEKRRNNINPEPIIQQGKHQAIISQEVWDKAQTILKGRSYTPNRVHSGEHPLTGIMKCPQCGAGMVLGRTTNRNKDGSKRILEYYVCGSWKNKGTSACNSNGIRIDYADAYVLNKLNLVANSDKLLHDVLDKVNKRDQQQTQPLKKEYEELKRAISALQVKKDKIMELYVDGVVGKDDLKERLEKLNEEKELLEHRLMPLTEVVESRNIQNVSFELVKEVLTNFSENLKKATTSEQTKQLLHLLIQRITINEDRKIDTIRIQLNKEVAQYLLKQGEEESLFIDDFSSPFCVYIDI</sequence>
<dbReference type="InterPro" id="IPR050639">
    <property type="entry name" value="SSR_resolvase"/>
</dbReference>
<dbReference type="Gene3D" id="3.90.1750.20">
    <property type="entry name" value="Putative Large Serine Recombinase, Chain B, Domain 2"/>
    <property type="match status" value="1"/>
</dbReference>